<evidence type="ECO:0000256" key="1">
    <source>
        <dbReference type="SAM" id="MobiDB-lite"/>
    </source>
</evidence>
<feature type="region of interest" description="Disordered" evidence="1">
    <location>
        <begin position="1"/>
        <end position="42"/>
    </location>
</feature>
<reference evidence="2 3" key="1">
    <citation type="journal article" date="2014" name="Int. J. Syst. Evol. Microbiol.">
        <title>Complete genome sequence of Corynebacterium casei LMG S-19264T (=DSM 44701T), isolated from a smear-ripened cheese.</title>
        <authorList>
            <consortium name="US DOE Joint Genome Institute (JGI-PGF)"/>
            <person name="Walter F."/>
            <person name="Albersmeier A."/>
            <person name="Kalinowski J."/>
            <person name="Ruckert C."/>
        </authorList>
    </citation>
    <scope>NUCLEOTIDE SEQUENCE [LARGE SCALE GENOMIC DNA]</scope>
    <source>
        <strain evidence="2 3">JCM 4205</strain>
    </source>
</reference>
<evidence type="ECO:0000313" key="2">
    <source>
        <dbReference type="EMBL" id="GGR18509.1"/>
    </source>
</evidence>
<dbReference type="EMBL" id="BMSJ01000003">
    <property type="protein sequence ID" value="GGR18509.1"/>
    <property type="molecule type" value="Genomic_DNA"/>
</dbReference>
<feature type="compositionally biased region" description="Basic and acidic residues" evidence="1">
    <location>
        <begin position="56"/>
        <end position="65"/>
    </location>
</feature>
<comment type="caution">
    <text evidence="2">The sequence shown here is derived from an EMBL/GenBank/DDBJ whole genome shotgun (WGS) entry which is preliminary data.</text>
</comment>
<dbReference type="Proteomes" id="UP000642014">
    <property type="component" value="Unassembled WGS sequence"/>
</dbReference>
<feature type="compositionally biased region" description="Low complexity" evidence="1">
    <location>
        <begin position="19"/>
        <end position="31"/>
    </location>
</feature>
<evidence type="ECO:0000313" key="3">
    <source>
        <dbReference type="Proteomes" id="UP000642014"/>
    </source>
</evidence>
<accession>A0AAV4KHW6</accession>
<sequence length="87" mass="9244">MADGRPEDGRKAADGQLTAGPRSGRAARAPGLSPQSPPTPSILLYLETSVSIQGDRRMDHDELLSERPLASAAPATRRDPDDRNPKG</sequence>
<proteinExistence type="predicted"/>
<feature type="region of interest" description="Disordered" evidence="1">
    <location>
        <begin position="56"/>
        <end position="87"/>
    </location>
</feature>
<feature type="compositionally biased region" description="Basic and acidic residues" evidence="1">
    <location>
        <begin position="1"/>
        <end position="13"/>
    </location>
</feature>
<gene>
    <name evidence="2" type="ORF">GCM10010497_20680</name>
</gene>
<protein>
    <submittedName>
        <fullName evidence="2">Uncharacterized protein</fullName>
    </submittedName>
</protein>
<feature type="compositionally biased region" description="Basic and acidic residues" evidence="1">
    <location>
        <begin position="76"/>
        <end position="87"/>
    </location>
</feature>
<name>A0AAV4KHW6_9ACTN</name>
<organism evidence="2 3">
    <name type="scientific">Streptomyces cinereoruber</name>
    <dbReference type="NCBI Taxonomy" id="67260"/>
    <lineage>
        <taxon>Bacteria</taxon>
        <taxon>Bacillati</taxon>
        <taxon>Actinomycetota</taxon>
        <taxon>Actinomycetes</taxon>
        <taxon>Kitasatosporales</taxon>
        <taxon>Streptomycetaceae</taxon>
        <taxon>Streptomyces</taxon>
    </lineage>
</organism>
<dbReference type="AlphaFoldDB" id="A0AAV4KHW6"/>